<dbReference type="STRING" id="98765.A0A2R6S422"/>
<name>A0A2R6S422_9APHY</name>
<dbReference type="GO" id="GO:0008474">
    <property type="term" value="F:palmitoyl-(protein) hydrolase activity"/>
    <property type="evidence" value="ECO:0007669"/>
    <property type="project" value="TreeGrafter"/>
</dbReference>
<dbReference type="PANTHER" id="PTHR12277:SF81">
    <property type="entry name" value="PROTEIN ABHD13"/>
    <property type="match status" value="1"/>
</dbReference>
<dbReference type="SUPFAM" id="SSF53474">
    <property type="entry name" value="alpha/beta-Hydrolases"/>
    <property type="match status" value="1"/>
</dbReference>
<accession>A0A2R6S422</accession>
<reference evidence="2 3" key="1">
    <citation type="submission" date="2018-02" db="EMBL/GenBank/DDBJ databases">
        <title>Genome sequence of the basidiomycete white-rot fungus Phlebia centrifuga.</title>
        <authorList>
            <person name="Granchi Z."/>
            <person name="Peng M."/>
            <person name="de Vries R.P."/>
            <person name="Hilden K."/>
            <person name="Makela M.R."/>
            <person name="Grigoriev I."/>
            <person name="Riley R."/>
        </authorList>
    </citation>
    <scope>NUCLEOTIDE SEQUENCE [LARGE SCALE GENOMIC DNA]</scope>
    <source>
        <strain evidence="2 3">FBCC195</strain>
    </source>
</reference>
<feature type="region of interest" description="Disordered" evidence="1">
    <location>
        <begin position="123"/>
        <end position="142"/>
    </location>
</feature>
<dbReference type="EMBL" id="MLYV02000088">
    <property type="protein sequence ID" value="PSS37003.1"/>
    <property type="molecule type" value="Genomic_DNA"/>
</dbReference>
<gene>
    <name evidence="2" type="ORF">PHLCEN_2v1145</name>
</gene>
<keyword evidence="3" id="KW-1185">Reference proteome</keyword>
<sequence>MDAQSGLDYICSHPALAKSPVILYGQSIGGAVSIDLASRNPLAIRALILENTFLSLPRLVPTALPFLGPFAFLCHQKWDSASKVPLIPRKTPILMLSGAMDEVVPPEHMRGLWEIVVKREAGTPAGTGTNQPAGLGKLPGVDVGGGDRDVRDAIVSEDRGKTLSKFIEYEQGTHSKSDFRLYLAENDIPNIR</sequence>
<organism evidence="2 3">
    <name type="scientific">Hermanssonia centrifuga</name>
    <dbReference type="NCBI Taxonomy" id="98765"/>
    <lineage>
        <taxon>Eukaryota</taxon>
        <taxon>Fungi</taxon>
        <taxon>Dikarya</taxon>
        <taxon>Basidiomycota</taxon>
        <taxon>Agaricomycotina</taxon>
        <taxon>Agaricomycetes</taxon>
        <taxon>Polyporales</taxon>
        <taxon>Meruliaceae</taxon>
        <taxon>Hermanssonia</taxon>
    </lineage>
</organism>
<dbReference type="InterPro" id="IPR029058">
    <property type="entry name" value="AB_hydrolase_fold"/>
</dbReference>
<dbReference type="PANTHER" id="PTHR12277">
    <property type="entry name" value="ALPHA/BETA HYDROLASE DOMAIN-CONTAINING PROTEIN"/>
    <property type="match status" value="1"/>
</dbReference>
<dbReference type="Gene3D" id="3.40.50.1820">
    <property type="entry name" value="alpha/beta hydrolase"/>
    <property type="match status" value="1"/>
</dbReference>
<comment type="caution">
    <text evidence="2">The sequence shown here is derived from an EMBL/GenBank/DDBJ whole genome shotgun (WGS) entry which is preliminary data.</text>
</comment>
<proteinExistence type="predicted"/>
<evidence type="ECO:0000313" key="3">
    <source>
        <dbReference type="Proteomes" id="UP000186601"/>
    </source>
</evidence>
<dbReference type="OrthoDB" id="10249433at2759"/>
<dbReference type="Proteomes" id="UP000186601">
    <property type="component" value="Unassembled WGS sequence"/>
</dbReference>
<evidence type="ECO:0000256" key="1">
    <source>
        <dbReference type="SAM" id="MobiDB-lite"/>
    </source>
</evidence>
<dbReference type="GO" id="GO:0016020">
    <property type="term" value="C:membrane"/>
    <property type="evidence" value="ECO:0007669"/>
    <property type="project" value="TreeGrafter"/>
</dbReference>
<dbReference type="AlphaFoldDB" id="A0A2R6S422"/>
<evidence type="ECO:0008006" key="4">
    <source>
        <dbReference type="Google" id="ProtNLM"/>
    </source>
</evidence>
<evidence type="ECO:0000313" key="2">
    <source>
        <dbReference type="EMBL" id="PSS37003.1"/>
    </source>
</evidence>
<protein>
    <recommendedName>
        <fullName evidence="4">Serine aminopeptidase S33 domain-containing protein</fullName>
    </recommendedName>
</protein>